<organism evidence="15">
    <name type="scientific">Zea mays</name>
    <name type="common">Maize</name>
    <dbReference type="NCBI Taxonomy" id="4577"/>
    <lineage>
        <taxon>Eukaryota</taxon>
        <taxon>Viridiplantae</taxon>
        <taxon>Streptophyta</taxon>
        <taxon>Embryophyta</taxon>
        <taxon>Tracheophyta</taxon>
        <taxon>Spermatophyta</taxon>
        <taxon>Magnoliopsida</taxon>
        <taxon>Liliopsida</taxon>
        <taxon>Poales</taxon>
        <taxon>Poaceae</taxon>
        <taxon>PACMAD clade</taxon>
        <taxon>Panicoideae</taxon>
        <taxon>Andropogonodae</taxon>
        <taxon>Andropogoneae</taxon>
        <taxon>Tripsacinae</taxon>
        <taxon>Zea</taxon>
    </lineage>
</organism>
<evidence type="ECO:0000256" key="1">
    <source>
        <dbReference type="ARBA" id="ARBA00004123"/>
    </source>
</evidence>
<dbReference type="PROSITE" id="PS50800">
    <property type="entry name" value="SAP"/>
    <property type="match status" value="1"/>
</dbReference>
<evidence type="ECO:0000256" key="2">
    <source>
        <dbReference type="ARBA" id="ARBA00004718"/>
    </source>
</evidence>
<evidence type="ECO:0000259" key="13">
    <source>
        <dbReference type="PROSITE" id="PS50800"/>
    </source>
</evidence>
<dbReference type="CDD" id="cd16792">
    <property type="entry name" value="SP-RING_Siz-like"/>
    <property type="match status" value="1"/>
</dbReference>
<dbReference type="GO" id="GO:0008270">
    <property type="term" value="F:zinc ion binding"/>
    <property type="evidence" value="ECO:0007669"/>
    <property type="project" value="UniProtKB-KW"/>
</dbReference>
<reference evidence="15" key="2">
    <citation type="journal article" date="2016" name="Plant Physiol.">
        <title>Defining the SUMO System in Maize: SUMOylation Is Up-Regulated During Endosperm Development and Rapidly Induced by Stress.</title>
        <authorList>
            <person name="Augustine R.C."/>
            <person name="York S.L."/>
            <person name="Rytz T.C."/>
            <person name="Vierstra R.D."/>
        </authorList>
    </citation>
    <scope>NUCLEOTIDE SEQUENCE</scope>
</reference>
<dbReference type="Gramene" id="Zm00001eb163160_T002">
    <property type="protein sequence ID" value="Zm00001eb163160_P002"/>
    <property type="gene ID" value="Zm00001eb163160"/>
</dbReference>
<dbReference type="ExpressionAtlas" id="A0A173G2R8">
    <property type="expression patterns" value="baseline and differential"/>
</dbReference>
<evidence type="ECO:0000256" key="11">
    <source>
        <dbReference type="PROSITE-ProRule" id="PRU00452"/>
    </source>
</evidence>
<evidence type="ECO:0000256" key="5">
    <source>
        <dbReference type="ARBA" id="ARBA00022723"/>
    </source>
</evidence>
<dbReference type="Pfam" id="PF02037">
    <property type="entry name" value="SAP"/>
    <property type="match status" value="1"/>
</dbReference>
<dbReference type="InterPro" id="IPR031141">
    <property type="entry name" value="SIZ1/2_SP-RING"/>
</dbReference>
<comment type="function">
    <text evidence="10">Probable SUMO E3 ligase that may regulate Pi starvation responses.</text>
</comment>
<reference evidence="16" key="4">
    <citation type="submission" date="2021-05" db="UniProtKB">
        <authorList>
            <consortium name="EnsemblPlants"/>
        </authorList>
    </citation>
    <scope>IDENTIFICATION</scope>
    <source>
        <strain evidence="16">cv. B73</strain>
    </source>
</reference>
<feature type="compositionally biased region" description="Polar residues" evidence="12">
    <location>
        <begin position="698"/>
        <end position="707"/>
    </location>
</feature>
<dbReference type="InterPro" id="IPR013083">
    <property type="entry name" value="Znf_RING/FYVE/PHD"/>
</dbReference>
<evidence type="ECO:0000256" key="12">
    <source>
        <dbReference type="SAM" id="MobiDB-lite"/>
    </source>
</evidence>
<comment type="pathway">
    <text evidence="2">Protein modification; protein sumoylation.</text>
</comment>
<feature type="domain" description="SAP" evidence="13">
    <location>
        <begin position="16"/>
        <end position="50"/>
    </location>
</feature>
<evidence type="ECO:0000256" key="7">
    <source>
        <dbReference type="ARBA" id="ARBA00022786"/>
    </source>
</evidence>
<dbReference type="EnsemblPlants" id="Zm00001eb163160_T002">
    <property type="protein sequence ID" value="Zm00001eb163160_P002"/>
    <property type="gene ID" value="Zm00001eb163160"/>
</dbReference>
<gene>
    <name evidence="15" type="primary">Siz1c</name>
    <name evidence="16" type="synonym">LOC103651650</name>
</gene>
<feature type="domain" description="SP-RING-type" evidence="14">
    <location>
        <begin position="350"/>
        <end position="433"/>
    </location>
</feature>
<feature type="region of interest" description="Disordered" evidence="12">
    <location>
        <begin position="783"/>
        <end position="809"/>
    </location>
</feature>
<evidence type="ECO:0000256" key="6">
    <source>
        <dbReference type="ARBA" id="ARBA00022771"/>
    </source>
</evidence>
<dbReference type="SMR" id="A0A173G2R8"/>
<evidence type="ECO:0000256" key="10">
    <source>
        <dbReference type="ARBA" id="ARBA00059134"/>
    </source>
</evidence>
<sequence>MASPDDPVLSACKKNLSHFRIKELKDVLHQLGLSKQGKKQDLVDRVMAVLLSQQDQAFETNGLPKAKSAVKIVEDTFRKMQDPTNTVAVSRSHELGDSVTCKKKPDDSAQAVKVRCPCGDSKPNDSMIKCIDPQCNIWQHVGCVVIPDTEKSADNISPELPSCFYCEVCRLSRADPFWVTVNHLLLPILIGPSTVAADGSYTVQYTAKSFQLSRANREILQQAECNIQVWCILLSDKVPFRMHWPLHSDMQVNGIYVRVVNRQPTQKLGANGRDDGPLLTDYLKEGPNKISLSRNDTRTFCLGIRIAKRRSLEQVLNLVPKEQDGENFDDALARVRRCVGGGAEANNADSDSDIEVVADFVSVNLRCPMTASRIQIAGRFKSCAHMGCFDLEAFIEINQRSRKWQCPICLKNYSLENIIIDPYFNRITSLIKSCGDDTSEIDVKPDGSWRVKGRPKLKDLTQWHLPDGTLSLSTDTAAKPGMCIVKHEVKEEPLSEEVGCHLKLGLRKKSNGQWEISKRVDADLVPSSGNDHDHSGHDENKNCITHSSNIDDTNIADEGYNLEPATNGYPMTHVHDLDSSSADENGPPASTGQDIVVLSDSDDDAIMVLSPGAVNCGSMHNTGNLFPPNTPENLGVCSGETGGCPKETSFLALKEDFGDPGLSFWESHGSPRDASTSQIPDASTKAVDNPGEVDNYPANDQSKQGQVSGADFGVAANPVPLEDGHDSALQPCSMSERDSAMGLASLGADTQSCVDVHSDNWTSVSISGRDEVLTAAKIASRKRSNPGDRIEDLDASLVGSPNQDECSGGRCSVRPRLILEISSDSD</sequence>
<keyword evidence="7" id="KW-0833">Ubl conjugation pathway</keyword>
<dbReference type="SMART" id="SM00249">
    <property type="entry name" value="PHD"/>
    <property type="match status" value="2"/>
</dbReference>
<dbReference type="PANTHER" id="PTHR10782">
    <property type="entry name" value="ZINC FINGER MIZ DOMAIN-CONTAINING PROTEIN"/>
    <property type="match status" value="1"/>
</dbReference>
<keyword evidence="9" id="KW-0539">Nucleus</keyword>
<keyword evidence="17" id="KW-1185">Reference proteome</keyword>
<feature type="compositionally biased region" description="Basic and acidic residues" evidence="12">
    <location>
        <begin position="530"/>
        <end position="541"/>
    </location>
</feature>
<dbReference type="InterPro" id="IPR011011">
    <property type="entry name" value="Znf_FYVE_PHD"/>
</dbReference>
<evidence type="ECO:0000313" key="16">
    <source>
        <dbReference type="EnsemblPlants" id="Zm00001eb163160_P002"/>
    </source>
</evidence>
<keyword evidence="8" id="KW-0862">Zinc</keyword>
<dbReference type="PROSITE" id="PS51044">
    <property type="entry name" value="ZF_SP_RING"/>
    <property type="match status" value="1"/>
</dbReference>
<keyword evidence="5" id="KW-0479">Metal-binding</keyword>
<dbReference type="Pfam" id="PF02891">
    <property type="entry name" value="zf-MIZ"/>
    <property type="match status" value="1"/>
</dbReference>
<keyword evidence="4" id="KW-0808">Transferase</keyword>
<dbReference type="PANTHER" id="PTHR10782:SF42">
    <property type="entry name" value="E3 SUMO-PROTEIN LIGASE SIZ2"/>
    <property type="match status" value="1"/>
</dbReference>
<protein>
    <submittedName>
        <fullName evidence="15">SIZ1c protein</fullName>
    </submittedName>
</protein>
<evidence type="ECO:0000256" key="8">
    <source>
        <dbReference type="ARBA" id="ARBA00022833"/>
    </source>
</evidence>
<dbReference type="Gene3D" id="1.10.720.30">
    <property type="entry name" value="SAP domain"/>
    <property type="match status" value="1"/>
</dbReference>
<reference evidence="16" key="3">
    <citation type="submission" date="2019-07" db="EMBL/GenBank/DDBJ databases">
        <authorList>
            <person name="Seetharam A."/>
            <person name="Woodhouse M."/>
            <person name="Cannon E."/>
        </authorList>
    </citation>
    <scope>NUCLEOTIDE SEQUENCE [LARGE SCALE GENOMIC DNA]</scope>
    <source>
        <strain evidence="16">cv. B73</strain>
    </source>
</reference>
<dbReference type="Proteomes" id="UP000007305">
    <property type="component" value="Chromosome 3"/>
</dbReference>
<feature type="region of interest" description="Disordered" evidence="12">
    <location>
        <begin position="662"/>
        <end position="714"/>
    </location>
</feature>
<dbReference type="GO" id="GO:0016925">
    <property type="term" value="P:protein sumoylation"/>
    <property type="evidence" value="ECO:0000318"/>
    <property type="project" value="GO_Central"/>
</dbReference>
<accession>A0A173G2R8</accession>
<comment type="subcellular location">
    <subcellularLocation>
        <location evidence="1">Nucleus</location>
    </subcellularLocation>
</comment>
<dbReference type="FunFam" id="3.30.40.10:FF:000241">
    <property type="entry name" value="E3 SUMO-protein ligase SIZ2"/>
    <property type="match status" value="1"/>
</dbReference>
<dbReference type="FunFam" id="1.10.720.30:FF:000027">
    <property type="entry name" value="E3 SUMO-protein ligase SIZ1"/>
    <property type="match status" value="1"/>
</dbReference>
<dbReference type="CDD" id="cd15570">
    <property type="entry name" value="PHD_Bye1p_SIZ1_like"/>
    <property type="match status" value="1"/>
</dbReference>
<dbReference type="InterPro" id="IPR003034">
    <property type="entry name" value="SAP_dom"/>
</dbReference>
<dbReference type="InterPro" id="IPR001965">
    <property type="entry name" value="Znf_PHD"/>
</dbReference>
<comment type="similarity">
    <text evidence="3">Belongs to the PIAS family.</text>
</comment>
<dbReference type="SMART" id="SM00513">
    <property type="entry name" value="SAP"/>
    <property type="match status" value="1"/>
</dbReference>
<dbReference type="SUPFAM" id="SSF57903">
    <property type="entry name" value="FYVE/PHD zinc finger"/>
    <property type="match status" value="1"/>
</dbReference>
<keyword evidence="18" id="KW-1267">Proteomics identification</keyword>
<dbReference type="Gene3D" id="3.30.40.10">
    <property type="entry name" value="Zinc/RING finger domain, C3HC4 (zinc finger)"/>
    <property type="match status" value="2"/>
</dbReference>
<dbReference type="UniPathway" id="UPA00886"/>
<evidence type="ECO:0007829" key="18">
    <source>
        <dbReference type="PeptideAtlas" id="A0A173G2R8"/>
    </source>
</evidence>
<dbReference type="EMBL" id="KU856541">
    <property type="protein sequence ID" value="ANH10624.1"/>
    <property type="molecule type" value="mRNA"/>
</dbReference>
<evidence type="ECO:0000313" key="17">
    <source>
        <dbReference type="Proteomes" id="UP000007305"/>
    </source>
</evidence>
<evidence type="ECO:0000256" key="9">
    <source>
        <dbReference type="ARBA" id="ARBA00023242"/>
    </source>
</evidence>
<evidence type="ECO:0000256" key="4">
    <source>
        <dbReference type="ARBA" id="ARBA00022679"/>
    </source>
</evidence>
<dbReference type="SUPFAM" id="SSF68906">
    <property type="entry name" value="SAP domain"/>
    <property type="match status" value="1"/>
</dbReference>
<feature type="region of interest" description="Disordered" evidence="12">
    <location>
        <begin position="523"/>
        <end position="557"/>
    </location>
</feature>
<dbReference type="GO" id="GO:0000785">
    <property type="term" value="C:chromatin"/>
    <property type="evidence" value="ECO:0000318"/>
    <property type="project" value="GO_Central"/>
</dbReference>
<keyword evidence="6 11" id="KW-0863">Zinc-finger</keyword>
<dbReference type="GO" id="GO:0061665">
    <property type="term" value="F:SUMO ligase activity"/>
    <property type="evidence" value="ECO:0000318"/>
    <property type="project" value="GO_Central"/>
</dbReference>
<dbReference type="InterPro" id="IPR019786">
    <property type="entry name" value="Zinc_finger_PHD-type_CS"/>
</dbReference>
<evidence type="ECO:0000313" key="15">
    <source>
        <dbReference type="EMBL" id="ANH10624.1"/>
    </source>
</evidence>
<dbReference type="AlphaFoldDB" id="A0A173G2R8"/>
<dbReference type="InterPro" id="IPR004181">
    <property type="entry name" value="Znf_MIZ"/>
</dbReference>
<reference evidence="17" key="1">
    <citation type="submission" date="2015-12" db="EMBL/GenBank/DDBJ databases">
        <title>Update maize B73 reference genome by single molecule sequencing technologies.</title>
        <authorList>
            <consortium name="Maize Genome Sequencing Project"/>
            <person name="Ware D."/>
        </authorList>
    </citation>
    <scope>NUCLEOTIDE SEQUENCE [LARGE SCALE GENOMIC DNA]</scope>
    <source>
        <strain evidence="17">cv. B73</strain>
    </source>
</reference>
<evidence type="ECO:0000259" key="14">
    <source>
        <dbReference type="PROSITE" id="PS51044"/>
    </source>
</evidence>
<dbReference type="PROSITE" id="PS01359">
    <property type="entry name" value="ZF_PHD_1"/>
    <property type="match status" value="1"/>
</dbReference>
<dbReference type="InterPro" id="IPR036361">
    <property type="entry name" value="SAP_dom_sf"/>
</dbReference>
<dbReference type="GO" id="GO:0005634">
    <property type="term" value="C:nucleus"/>
    <property type="evidence" value="ECO:0007669"/>
    <property type="project" value="UniProtKB-SubCell"/>
</dbReference>
<evidence type="ECO:0000256" key="3">
    <source>
        <dbReference type="ARBA" id="ARBA00005383"/>
    </source>
</evidence>
<name>A0A173G2R8_MAIZE</name>
<feature type="compositionally biased region" description="Polar residues" evidence="12">
    <location>
        <begin position="542"/>
        <end position="552"/>
    </location>
</feature>
<proteinExistence type="evidence at protein level"/>